<name>A0A381RV98_9ZZZZ</name>
<sequence>VAHVLAIDIGGTKIAAGVVGPSGDVLVRSRIPTSATSGEDLLERVATLAAEVLDAAAVRPDVVGVGCGGPMLVGGAEVSPLNIPEWRDFPLRERLAERFDLPTFVDNDAKALALGEGWRGAAVGVSDYLAMVVSTGIGAGIVLDGRLLDGADGNAGHIGHVVVEPGGRLCACGVHGCLEAVASGTALAGELGHPAAQAPIHIRERTGRYVGRGVAAVVNLLDLRLAVVAGSVALGFGDPFFAAANEELETGCGLEFTAGARIVPAGLGADGPLVGAAAVGLRGLGALEFIA</sequence>
<dbReference type="InterPro" id="IPR049874">
    <property type="entry name" value="ROK_cs"/>
</dbReference>
<evidence type="ECO:0000313" key="1">
    <source>
        <dbReference type="EMBL" id="SUZ94908.1"/>
    </source>
</evidence>
<reference evidence="1" key="1">
    <citation type="submission" date="2018-05" db="EMBL/GenBank/DDBJ databases">
        <authorList>
            <person name="Lanie J.A."/>
            <person name="Ng W.-L."/>
            <person name="Kazmierczak K.M."/>
            <person name="Andrzejewski T.M."/>
            <person name="Davidsen T.M."/>
            <person name="Wayne K.J."/>
            <person name="Tettelin H."/>
            <person name="Glass J.I."/>
            <person name="Rusch D."/>
            <person name="Podicherti R."/>
            <person name="Tsui H.-C.T."/>
            <person name="Winkler M.E."/>
        </authorList>
    </citation>
    <scope>NUCLEOTIDE SEQUENCE</scope>
</reference>
<dbReference type="Gene3D" id="3.30.420.40">
    <property type="match status" value="2"/>
</dbReference>
<dbReference type="PANTHER" id="PTHR18964:SF169">
    <property type="entry name" value="N-ACETYLMANNOSAMINE KINASE"/>
    <property type="match status" value="1"/>
</dbReference>
<gene>
    <name evidence="1" type="ORF">METZ01_LOCUS47762</name>
</gene>
<dbReference type="EMBL" id="UINC01002277">
    <property type="protein sequence ID" value="SUZ94908.1"/>
    <property type="molecule type" value="Genomic_DNA"/>
</dbReference>
<dbReference type="AlphaFoldDB" id="A0A381RV98"/>
<proteinExistence type="predicted"/>
<organism evidence="1">
    <name type="scientific">marine metagenome</name>
    <dbReference type="NCBI Taxonomy" id="408172"/>
    <lineage>
        <taxon>unclassified sequences</taxon>
        <taxon>metagenomes</taxon>
        <taxon>ecological metagenomes</taxon>
    </lineage>
</organism>
<dbReference type="PROSITE" id="PS01125">
    <property type="entry name" value="ROK"/>
    <property type="match status" value="1"/>
</dbReference>
<dbReference type="InterPro" id="IPR043129">
    <property type="entry name" value="ATPase_NBD"/>
</dbReference>
<feature type="non-terminal residue" evidence="1">
    <location>
        <position position="1"/>
    </location>
</feature>
<dbReference type="PANTHER" id="PTHR18964">
    <property type="entry name" value="ROK (REPRESSOR, ORF, KINASE) FAMILY"/>
    <property type="match status" value="1"/>
</dbReference>
<dbReference type="Pfam" id="PF00480">
    <property type="entry name" value="ROK"/>
    <property type="match status" value="1"/>
</dbReference>
<evidence type="ECO:0008006" key="2">
    <source>
        <dbReference type="Google" id="ProtNLM"/>
    </source>
</evidence>
<dbReference type="SUPFAM" id="SSF53067">
    <property type="entry name" value="Actin-like ATPase domain"/>
    <property type="match status" value="1"/>
</dbReference>
<accession>A0A381RV98</accession>
<protein>
    <recommendedName>
        <fullName evidence="2">Glucokinase</fullName>
    </recommendedName>
</protein>
<dbReference type="InterPro" id="IPR000600">
    <property type="entry name" value="ROK"/>
</dbReference>